<dbReference type="Proteomes" id="UP000769528">
    <property type="component" value="Unassembled WGS sequence"/>
</dbReference>
<protein>
    <recommendedName>
        <fullName evidence="3">Rgp1-domain-containing protein</fullName>
    </recommendedName>
</protein>
<dbReference type="AlphaFoldDB" id="A0A9P8PW85"/>
<dbReference type="Pfam" id="PF08737">
    <property type="entry name" value="Rgp1"/>
    <property type="match status" value="1"/>
</dbReference>
<evidence type="ECO:0000313" key="2">
    <source>
        <dbReference type="Proteomes" id="UP000769528"/>
    </source>
</evidence>
<reference evidence="1" key="1">
    <citation type="journal article" date="2021" name="Open Biol.">
        <title>Shared evolutionary footprints suggest mitochondrial oxidative damage underlies multiple complex I losses in fungi.</title>
        <authorList>
            <person name="Schikora-Tamarit M.A."/>
            <person name="Marcet-Houben M."/>
            <person name="Nosek J."/>
            <person name="Gabaldon T."/>
        </authorList>
    </citation>
    <scope>NUCLEOTIDE SEQUENCE</scope>
    <source>
        <strain evidence="1">CBS6341</strain>
    </source>
</reference>
<dbReference type="EMBL" id="JAEUBF010000309">
    <property type="protein sequence ID" value="KAH3679463.1"/>
    <property type="molecule type" value="Genomic_DNA"/>
</dbReference>
<keyword evidence="2" id="KW-1185">Reference proteome</keyword>
<comment type="caution">
    <text evidence="1">The sequence shown here is derived from an EMBL/GenBank/DDBJ whole genome shotgun (WGS) entry which is preliminary data.</text>
</comment>
<gene>
    <name evidence="1" type="ORF">WICMUC_000953</name>
</gene>
<evidence type="ECO:0008006" key="3">
    <source>
        <dbReference type="Google" id="ProtNLM"/>
    </source>
</evidence>
<dbReference type="InterPro" id="IPR014848">
    <property type="entry name" value="Rgp1"/>
</dbReference>
<sequence length="569" mass="65450">MSHLVHSNIIQEDLRAEVVYESSPSFSDEDVSAIIRFRHLGNPKSKDISIADDTQTIPKDQTTNSWFGKRLSMQLSNTARSLFLEELESSEPKTQKHNESAQLISGYAQLSGWFEYDSEVINEEKIQNFKEKTKISGKFGGLNGLEISRPSNHSIYNYITSGIGDLLNSNIGDLNSKNFQSDIKTTTENIVPFFSSSQTLLFSSLEIESGDLKQFFYNIKLPKYLPSTYEGNSISIHYNLIVGFYLEDNTINNPKLITLQFPLRINSLFDKDGFQPISKLDQFYLLQTNTVVNEITNTKERRRSSLINFKKHMLNGDEITKEFKTSEILKKIDGLINLDEKDLNHDYMNDIDNLLGFDSRKAIEWFVEKTTTLNKLGDLTPKIIDGFTFEHQVKKLQTKYNIAKANIPITYIEFSKPFYKIGEIIKVSLNFSLESFKPLGLLITLENLELIRDVYSADIESTSKSPRGISHYKKNLSVFQNDTLRIEIPLPNHATHQFKNNLFENKWCLSLKFVLFNKEDNMNDESYMQEIFKDEVGKFSSSRENLVGSEFNFKIPLQVIPPDQEYCII</sequence>
<dbReference type="PANTHER" id="PTHR12507">
    <property type="entry name" value="REDUCED GROWTH PHENOTYPE 1 RGP1, YEAST -RELATED"/>
    <property type="match status" value="1"/>
</dbReference>
<dbReference type="OrthoDB" id="1918at2759"/>
<name>A0A9P8PW85_9ASCO</name>
<accession>A0A9P8PW85</accession>
<evidence type="ECO:0000313" key="1">
    <source>
        <dbReference type="EMBL" id="KAH3679463.1"/>
    </source>
</evidence>
<organism evidence="1 2">
    <name type="scientific">Wickerhamomyces mucosus</name>
    <dbReference type="NCBI Taxonomy" id="1378264"/>
    <lineage>
        <taxon>Eukaryota</taxon>
        <taxon>Fungi</taxon>
        <taxon>Dikarya</taxon>
        <taxon>Ascomycota</taxon>
        <taxon>Saccharomycotina</taxon>
        <taxon>Saccharomycetes</taxon>
        <taxon>Phaffomycetales</taxon>
        <taxon>Wickerhamomycetaceae</taxon>
        <taxon>Wickerhamomyces</taxon>
    </lineage>
</organism>
<proteinExistence type="predicted"/>
<reference evidence="1" key="2">
    <citation type="submission" date="2021-01" db="EMBL/GenBank/DDBJ databases">
        <authorList>
            <person name="Schikora-Tamarit M.A."/>
        </authorList>
    </citation>
    <scope>NUCLEOTIDE SEQUENCE</scope>
    <source>
        <strain evidence="1">CBS6341</strain>
    </source>
</reference>